<dbReference type="SMART" id="SM00530">
    <property type="entry name" value="HTH_XRE"/>
    <property type="match status" value="1"/>
</dbReference>
<evidence type="ECO:0000256" key="2">
    <source>
        <dbReference type="ARBA" id="ARBA00023125"/>
    </source>
</evidence>
<reference evidence="5 6" key="1">
    <citation type="submission" date="2020-08" db="EMBL/GenBank/DDBJ databases">
        <title>Genomic Encyclopedia of Type Strains, Phase IV (KMG-IV): sequencing the most valuable type-strain genomes for metagenomic binning, comparative biology and taxonomic classification.</title>
        <authorList>
            <person name="Goeker M."/>
        </authorList>
    </citation>
    <scope>NUCLEOTIDE SEQUENCE [LARGE SCALE GENOMIC DNA]</scope>
    <source>
        <strain evidence="5 6">DSM 26189</strain>
    </source>
</reference>
<keyword evidence="1" id="KW-0805">Transcription regulation</keyword>
<dbReference type="GO" id="GO:0003677">
    <property type="term" value="F:DNA binding"/>
    <property type="evidence" value="ECO:0007669"/>
    <property type="project" value="UniProtKB-KW"/>
</dbReference>
<dbReference type="InterPro" id="IPR010982">
    <property type="entry name" value="Lambda_DNA-bd_dom_sf"/>
</dbReference>
<proteinExistence type="predicted"/>
<keyword evidence="6" id="KW-1185">Reference proteome</keyword>
<sequence length="244" mass="27237">MSTEQNDRLRAARRSAQFKSAAAAAEAFGWNVSTYRHHENGTRGFGKDHAKAYGRAFGVSAGWLLGLEKNPDMDDSEKMIAHMNKPDELDSDLRDFQDRLFEETGQILVHHYSIKDFDVTFTDLPLFHNANQDFWFKAFSLSLIAEVAKVERDLVCSINAPDSSMAPTIKEGALLLVDTGSKDIDIQDAIWLISLGGTAMIRRLLALPNDRVSVYSDAVGGRSHDLPRDGLLIRGRIVWIGQMQ</sequence>
<dbReference type="Proteomes" id="UP000571950">
    <property type="component" value="Unassembled WGS sequence"/>
</dbReference>
<dbReference type="Gene3D" id="2.10.109.10">
    <property type="entry name" value="Umud Fragment, subunit A"/>
    <property type="match status" value="1"/>
</dbReference>
<dbReference type="Pfam" id="PF00717">
    <property type="entry name" value="Peptidase_S24"/>
    <property type="match status" value="1"/>
</dbReference>
<dbReference type="PANTHER" id="PTHR40661">
    <property type="match status" value="1"/>
</dbReference>
<name>A0A7W6FNT5_9SPHN</name>
<feature type="domain" description="HTH cro/C1-type" evidence="4">
    <location>
        <begin position="25"/>
        <end position="64"/>
    </location>
</feature>
<dbReference type="RefSeq" id="WP_188070622.1">
    <property type="nucleotide sequence ID" value="NZ_BSPS01000022.1"/>
</dbReference>
<dbReference type="SUPFAM" id="SSF47413">
    <property type="entry name" value="lambda repressor-like DNA-binding domains"/>
    <property type="match status" value="1"/>
</dbReference>
<dbReference type="SUPFAM" id="SSF51306">
    <property type="entry name" value="LexA/Signal peptidase"/>
    <property type="match status" value="1"/>
</dbReference>
<dbReference type="CDD" id="cd06529">
    <property type="entry name" value="S24_LexA-like"/>
    <property type="match status" value="1"/>
</dbReference>
<keyword evidence="3" id="KW-0804">Transcription</keyword>
<dbReference type="InterPro" id="IPR015927">
    <property type="entry name" value="Peptidase_S24_S26A/B/C"/>
</dbReference>
<gene>
    <name evidence="5" type="ORF">GGR43_000766</name>
</gene>
<dbReference type="Gene3D" id="1.10.260.40">
    <property type="entry name" value="lambda repressor-like DNA-binding domains"/>
    <property type="match status" value="1"/>
</dbReference>
<comment type="caution">
    <text evidence="5">The sequence shown here is derived from an EMBL/GenBank/DDBJ whole genome shotgun (WGS) entry which is preliminary data.</text>
</comment>
<evidence type="ECO:0000256" key="3">
    <source>
        <dbReference type="ARBA" id="ARBA00023163"/>
    </source>
</evidence>
<dbReference type="PROSITE" id="PS50943">
    <property type="entry name" value="HTH_CROC1"/>
    <property type="match status" value="1"/>
</dbReference>
<dbReference type="AlphaFoldDB" id="A0A7W6FNT5"/>
<evidence type="ECO:0000259" key="4">
    <source>
        <dbReference type="PROSITE" id="PS50943"/>
    </source>
</evidence>
<organism evidence="5 6">
    <name type="scientific">Sphingobium jiangsuense</name>
    <dbReference type="NCBI Taxonomy" id="870476"/>
    <lineage>
        <taxon>Bacteria</taxon>
        <taxon>Pseudomonadati</taxon>
        <taxon>Pseudomonadota</taxon>
        <taxon>Alphaproteobacteria</taxon>
        <taxon>Sphingomonadales</taxon>
        <taxon>Sphingomonadaceae</taxon>
        <taxon>Sphingobium</taxon>
    </lineage>
</organism>
<dbReference type="PANTHER" id="PTHR40661:SF3">
    <property type="entry name" value="FELS-1 PROPHAGE TRANSCRIPTIONAL REGULATOR"/>
    <property type="match status" value="1"/>
</dbReference>
<dbReference type="InterPro" id="IPR036286">
    <property type="entry name" value="LexA/Signal_pep-like_sf"/>
</dbReference>
<evidence type="ECO:0000313" key="6">
    <source>
        <dbReference type="Proteomes" id="UP000571950"/>
    </source>
</evidence>
<dbReference type="EMBL" id="JACIDT010000002">
    <property type="protein sequence ID" value="MBB3925065.1"/>
    <property type="molecule type" value="Genomic_DNA"/>
</dbReference>
<dbReference type="InterPro" id="IPR001387">
    <property type="entry name" value="Cro/C1-type_HTH"/>
</dbReference>
<evidence type="ECO:0000256" key="1">
    <source>
        <dbReference type="ARBA" id="ARBA00023015"/>
    </source>
</evidence>
<protein>
    <submittedName>
        <fullName evidence="5">Phage repressor protein C with HTH and peptisase S24 domain</fullName>
    </submittedName>
</protein>
<dbReference type="InterPro" id="IPR039418">
    <property type="entry name" value="LexA-like"/>
</dbReference>
<accession>A0A7W6FNT5</accession>
<evidence type="ECO:0000313" key="5">
    <source>
        <dbReference type="EMBL" id="MBB3925065.1"/>
    </source>
</evidence>
<keyword evidence="2" id="KW-0238">DNA-binding</keyword>